<accession>A0A1R4H9B4</accession>
<dbReference type="PROSITE" id="PS50937">
    <property type="entry name" value="HTH_MERR_2"/>
    <property type="match status" value="1"/>
</dbReference>
<keyword evidence="2" id="KW-0805">Transcription regulation</keyword>
<feature type="domain" description="HTH merR-type" evidence="6">
    <location>
        <begin position="15"/>
        <end position="83"/>
    </location>
</feature>
<dbReference type="InterPro" id="IPR009061">
    <property type="entry name" value="DNA-bd_dom_put_sf"/>
</dbReference>
<evidence type="ECO:0000256" key="1">
    <source>
        <dbReference type="ARBA" id="ARBA00022491"/>
    </source>
</evidence>
<keyword evidence="3" id="KW-0238">DNA-binding</keyword>
<evidence type="ECO:0000256" key="2">
    <source>
        <dbReference type="ARBA" id="ARBA00023015"/>
    </source>
</evidence>
<dbReference type="Gene3D" id="1.10.1660.10">
    <property type="match status" value="1"/>
</dbReference>
<dbReference type="GO" id="GO:0003700">
    <property type="term" value="F:DNA-binding transcription factor activity"/>
    <property type="evidence" value="ECO:0007669"/>
    <property type="project" value="InterPro"/>
</dbReference>
<evidence type="ECO:0000313" key="7">
    <source>
        <dbReference type="EMBL" id="SJM92757.1"/>
    </source>
</evidence>
<dbReference type="GO" id="GO:0003677">
    <property type="term" value="F:DNA binding"/>
    <property type="evidence" value="ECO:0007669"/>
    <property type="project" value="UniProtKB-KW"/>
</dbReference>
<dbReference type="SUPFAM" id="SSF46955">
    <property type="entry name" value="Putative DNA-binding domain"/>
    <property type="match status" value="1"/>
</dbReference>
<dbReference type="PANTHER" id="PTHR30204">
    <property type="entry name" value="REDOX-CYCLING DRUG-SENSING TRANSCRIPTIONAL ACTIVATOR SOXR"/>
    <property type="match status" value="1"/>
</dbReference>
<keyword evidence="8" id="KW-1185">Reference proteome</keyword>
<feature type="coiled-coil region" evidence="5">
    <location>
        <begin position="101"/>
        <end position="128"/>
    </location>
</feature>
<gene>
    <name evidence="7" type="ORF">CRENPOLYSF1_330045</name>
</gene>
<reference evidence="8" key="1">
    <citation type="submission" date="2017-02" db="EMBL/GenBank/DDBJ databases">
        <authorList>
            <person name="Daims H."/>
        </authorList>
    </citation>
    <scope>NUCLEOTIDE SEQUENCE [LARGE SCALE GENOMIC DNA]</scope>
</reference>
<dbReference type="EMBL" id="FUKI01000108">
    <property type="protein sequence ID" value="SJM92757.1"/>
    <property type="molecule type" value="Genomic_DNA"/>
</dbReference>
<keyword evidence="5" id="KW-0175">Coiled coil</keyword>
<evidence type="ECO:0000259" key="6">
    <source>
        <dbReference type="PROSITE" id="PS50937"/>
    </source>
</evidence>
<sequence>MSTRERLPKKSEREVLKIGEMAEELGTTARTIRLYEELGLIAPERTEGGTRLYAKKDLKRMATALQLSRVGIDLDSIQKLAQTRACYPSGQAACAAMSPLLNQLKGRISSLMGDLEKLELDLERADMLIRQCNDCPNRPNRTDCPHCPVEKNVDLSDIARLVWDPKTP</sequence>
<keyword evidence="1" id="KW-0678">Repressor</keyword>
<dbReference type="SMART" id="SM00422">
    <property type="entry name" value="HTH_MERR"/>
    <property type="match status" value="1"/>
</dbReference>
<dbReference type="AlphaFoldDB" id="A0A1R4H9B4"/>
<dbReference type="PANTHER" id="PTHR30204:SF69">
    <property type="entry name" value="MERR-FAMILY TRANSCRIPTIONAL REGULATOR"/>
    <property type="match status" value="1"/>
</dbReference>
<proteinExistence type="predicted"/>
<organism evidence="7 8">
    <name type="scientific">Crenothrix polyspora</name>
    <dbReference type="NCBI Taxonomy" id="360316"/>
    <lineage>
        <taxon>Bacteria</taxon>
        <taxon>Pseudomonadati</taxon>
        <taxon>Pseudomonadota</taxon>
        <taxon>Gammaproteobacteria</taxon>
        <taxon>Methylococcales</taxon>
        <taxon>Crenotrichaceae</taxon>
        <taxon>Crenothrix</taxon>
    </lineage>
</organism>
<evidence type="ECO:0000313" key="8">
    <source>
        <dbReference type="Proteomes" id="UP000195667"/>
    </source>
</evidence>
<keyword evidence="4" id="KW-0804">Transcription</keyword>
<dbReference type="InterPro" id="IPR047057">
    <property type="entry name" value="MerR_fam"/>
</dbReference>
<evidence type="ECO:0000256" key="5">
    <source>
        <dbReference type="SAM" id="Coils"/>
    </source>
</evidence>
<dbReference type="CDD" id="cd00592">
    <property type="entry name" value="HTH_MerR-like"/>
    <property type="match status" value="1"/>
</dbReference>
<dbReference type="PRINTS" id="PR00040">
    <property type="entry name" value="HTHMERR"/>
</dbReference>
<evidence type="ECO:0000256" key="3">
    <source>
        <dbReference type="ARBA" id="ARBA00023125"/>
    </source>
</evidence>
<protein>
    <recommendedName>
        <fullName evidence="6">HTH merR-type domain-containing protein</fullName>
    </recommendedName>
</protein>
<dbReference type="OrthoDB" id="9802944at2"/>
<dbReference type="Proteomes" id="UP000195667">
    <property type="component" value="Unassembled WGS sequence"/>
</dbReference>
<dbReference type="Pfam" id="PF13411">
    <property type="entry name" value="MerR_1"/>
    <property type="match status" value="1"/>
</dbReference>
<dbReference type="InterPro" id="IPR000551">
    <property type="entry name" value="MerR-type_HTH_dom"/>
</dbReference>
<name>A0A1R4H9B4_9GAMM</name>
<evidence type="ECO:0000256" key="4">
    <source>
        <dbReference type="ARBA" id="ARBA00023163"/>
    </source>
</evidence>